<accession>A0A833RF48</accession>
<evidence type="ECO:0000313" key="2">
    <source>
        <dbReference type="Proteomes" id="UP000623129"/>
    </source>
</evidence>
<dbReference type="EMBL" id="SWLB01000006">
    <property type="protein sequence ID" value="KAF3338026.1"/>
    <property type="molecule type" value="Genomic_DNA"/>
</dbReference>
<organism evidence="1 2">
    <name type="scientific">Carex littledalei</name>
    <dbReference type="NCBI Taxonomy" id="544730"/>
    <lineage>
        <taxon>Eukaryota</taxon>
        <taxon>Viridiplantae</taxon>
        <taxon>Streptophyta</taxon>
        <taxon>Embryophyta</taxon>
        <taxon>Tracheophyta</taxon>
        <taxon>Spermatophyta</taxon>
        <taxon>Magnoliopsida</taxon>
        <taxon>Liliopsida</taxon>
        <taxon>Poales</taxon>
        <taxon>Cyperaceae</taxon>
        <taxon>Cyperoideae</taxon>
        <taxon>Cariceae</taxon>
        <taxon>Carex</taxon>
        <taxon>Carex subgen. Euthyceras</taxon>
    </lineage>
</organism>
<comment type="caution">
    <text evidence="1">The sequence shown here is derived from an EMBL/GenBank/DDBJ whole genome shotgun (WGS) entry which is preliminary data.</text>
</comment>
<reference evidence="1" key="1">
    <citation type="submission" date="2020-01" db="EMBL/GenBank/DDBJ databases">
        <title>Genome sequence of Kobresia littledalei, the first chromosome-level genome in the family Cyperaceae.</title>
        <authorList>
            <person name="Qu G."/>
        </authorList>
    </citation>
    <scope>NUCLEOTIDE SEQUENCE</scope>
    <source>
        <strain evidence="1">C.B.Clarke</strain>
        <tissue evidence="1">Leaf</tissue>
    </source>
</reference>
<proteinExistence type="predicted"/>
<sequence>MTELTDAVPIQFALTHFQDNIVNSVHSNARREMQENFQRRKQRGENTEFMKETKRECCLLRGRTACLTRSNARRYSSLLESTRKEEIGGPCFSVGPTSGPCLIRCNARRFSSRISDCLPSMDIQQDNLTADVPSFNPLHLLRKRLMRVILCRNKYDNSNQIMDQASPCKI</sequence>
<dbReference type="Proteomes" id="UP000623129">
    <property type="component" value="Unassembled WGS sequence"/>
</dbReference>
<gene>
    <name evidence="1" type="ORF">FCM35_KLT18613</name>
</gene>
<protein>
    <submittedName>
        <fullName evidence="1">Uncharacterized protein</fullName>
    </submittedName>
</protein>
<evidence type="ECO:0000313" key="1">
    <source>
        <dbReference type="EMBL" id="KAF3338026.1"/>
    </source>
</evidence>
<keyword evidence="2" id="KW-1185">Reference proteome</keyword>
<name>A0A833RF48_9POAL</name>
<dbReference type="AlphaFoldDB" id="A0A833RF48"/>